<feature type="region of interest" description="Disordered" evidence="2">
    <location>
        <begin position="166"/>
        <end position="225"/>
    </location>
</feature>
<feature type="region of interest" description="Disordered" evidence="2">
    <location>
        <begin position="348"/>
        <end position="375"/>
    </location>
</feature>
<dbReference type="Gene3D" id="2.40.50.100">
    <property type="match status" value="1"/>
</dbReference>
<dbReference type="InterPro" id="IPR004167">
    <property type="entry name" value="PSBD"/>
</dbReference>
<feature type="compositionally biased region" description="Low complexity" evidence="2">
    <location>
        <begin position="184"/>
        <end position="210"/>
    </location>
</feature>
<dbReference type="AlphaFoldDB" id="A0A238F273"/>
<dbReference type="Gene3D" id="4.10.320.10">
    <property type="entry name" value="E3-binding domain"/>
    <property type="match status" value="1"/>
</dbReference>
<dbReference type="InterPro" id="IPR011053">
    <property type="entry name" value="Single_hybrid_motif"/>
</dbReference>
<dbReference type="Pfam" id="PF00364">
    <property type="entry name" value="Biotin_lipoyl"/>
    <property type="match status" value="1"/>
</dbReference>
<dbReference type="PANTHER" id="PTHR23151">
    <property type="entry name" value="DIHYDROLIPOAMIDE ACETYL/SUCCINYL-TRANSFERASE-RELATED"/>
    <property type="match status" value="1"/>
</dbReference>
<dbReference type="EMBL" id="FMSP01000001">
    <property type="protein sequence ID" value="SCV67137.1"/>
    <property type="molecule type" value="Genomic_DNA"/>
</dbReference>
<proteinExistence type="inferred from homology"/>
<dbReference type="OrthoDB" id="537444at2759"/>
<dbReference type="PROSITE" id="PS50968">
    <property type="entry name" value="BIOTINYL_LIPOYL"/>
    <property type="match status" value="1"/>
</dbReference>
<reference evidence="6" key="1">
    <citation type="submission" date="2016-09" db="EMBL/GenBank/DDBJ databases">
        <authorList>
            <person name="Jeantristanb JTB J.-T."/>
            <person name="Ricardo R."/>
        </authorList>
    </citation>
    <scope>NUCLEOTIDE SEQUENCE [LARGE SCALE GENOMIC DNA]</scope>
</reference>
<feature type="domain" description="Peripheral subunit-binding (PSBD)" evidence="4">
    <location>
        <begin position="228"/>
        <end position="266"/>
    </location>
</feature>
<dbReference type="PANTHER" id="PTHR23151:SF82">
    <property type="entry name" value="PYRUVATE DEHYDROGENASE COMPLEX PROTEIN X COMPONENT, MITOCHONDRIAL"/>
    <property type="match status" value="1"/>
</dbReference>
<dbReference type="STRING" id="269621.A0A238F273"/>
<evidence type="ECO:0000256" key="1">
    <source>
        <dbReference type="ARBA" id="ARBA00007317"/>
    </source>
</evidence>
<dbReference type="InterPro" id="IPR045257">
    <property type="entry name" value="E2/Pdx1"/>
</dbReference>
<evidence type="ECO:0000256" key="2">
    <source>
        <dbReference type="SAM" id="MobiDB-lite"/>
    </source>
</evidence>
<name>A0A238F273_9BASI</name>
<evidence type="ECO:0000259" key="4">
    <source>
        <dbReference type="PROSITE" id="PS51826"/>
    </source>
</evidence>
<feature type="domain" description="Lipoyl-binding" evidence="3">
    <location>
        <begin position="35"/>
        <end position="112"/>
    </location>
</feature>
<evidence type="ECO:0000313" key="6">
    <source>
        <dbReference type="Proteomes" id="UP000198372"/>
    </source>
</evidence>
<organism evidence="5 6">
    <name type="scientific">Microbotryum intermedium</name>
    <dbReference type="NCBI Taxonomy" id="269621"/>
    <lineage>
        <taxon>Eukaryota</taxon>
        <taxon>Fungi</taxon>
        <taxon>Dikarya</taxon>
        <taxon>Basidiomycota</taxon>
        <taxon>Pucciniomycotina</taxon>
        <taxon>Microbotryomycetes</taxon>
        <taxon>Microbotryales</taxon>
        <taxon>Microbotryaceae</taxon>
        <taxon>Microbotryum</taxon>
    </lineage>
</organism>
<dbReference type="GO" id="GO:0045254">
    <property type="term" value="C:pyruvate dehydrogenase complex"/>
    <property type="evidence" value="ECO:0007669"/>
    <property type="project" value="InterPro"/>
</dbReference>
<gene>
    <name evidence="5" type="ORF">BQ2448_5783</name>
</gene>
<dbReference type="PROSITE" id="PS51826">
    <property type="entry name" value="PSBD"/>
    <property type="match status" value="1"/>
</dbReference>
<comment type="similarity">
    <text evidence="1">Belongs to the 2-oxoacid dehydrogenase family.</text>
</comment>
<dbReference type="GO" id="GO:0006086">
    <property type="term" value="P:pyruvate decarboxylation to acetyl-CoA"/>
    <property type="evidence" value="ECO:0007669"/>
    <property type="project" value="InterPro"/>
</dbReference>
<dbReference type="Proteomes" id="UP000198372">
    <property type="component" value="Unassembled WGS sequence"/>
</dbReference>
<protein>
    <submittedName>
        <fullName evidence="5">BQ2448_5783 protein</fullName>
    </submittedName>
</protein>
<evidence type="ECO:0000259" key="3">
    <source>
        <dbReference type="PROSITE" id="PS50968"/>
    </source>
</evidence>
<evidence type="ECO:0000313" key="5">
    <source>
        <dbReference type="EMBL" id="SCV67137.1"/>
    </source>
</evidence>
<dbReference type="GO" id="GO:0004742">
    <property type="term" value="F:dihydrolipoyllysine-residue acetyltransferase activity"/>
    <property type="evidence" value="ECO:0007669"/>
    <property type="project" value="TreeGrafter"/>
</dbReference>
<keyword evidence="6" id="KW-1185">Reference proteome</keyword>
<dbReference type="CDD" id="cd06849">
    <property type="entry name" value="lipoyl_domain"/>
    <property type="match status" value="1"/>
</dbReference>
<dbReference type="InterPro" id="IPR000089">
    <property type="entry name" value="Biotin_lipoyl"/>
</dbReference>
<dbReference type="SUPFAM" id="SSF51230">
    <property type="entry name" value="Single hybrid motif"/>
    <property type="match status" value="1"/>
</dbReference>
<dbReference type="InterPro" id="IPR036625">
    <property type="entry name" value="E3-bd_dom_sf"/>
</dbReference>
<accession>A0A238F273</accession>
<sequence length="375" mass="39026">MLTSMTMTMRVASRKLVQTAVAARSFHTTLPSRAVTELLMPAMSPTMTEGGVTEWKVKEGDSFSAGDVLLELSTDKATIDCEAQDDGIMGKILVSATDRRRGRSMGWAVCVGPFPPTALRPGNELGIGIGGGGVGTCTVRDVQAGTSGVQVGSLIALLAEEGDDISNLKAPSSSSSSPSPPTPQETLPQSEPTPKSAPSAPSVKATSTPSSPSPSPQPHHVVPKHSRPLLPSVARQLALAGIEDASVIKATGFKGMLSKGDVLAYLGKIDHPLGSEKGKGKKVDEAKATTIPAAPPKKEMDAPTLRRLIAVGLQLDSTTIAPESIVHDTPRVKAPDFDSVLDQYLPPAQRSTSRKGISHAAPLPKKDGFDSVLGL</sequence>